<evidence type="ECO:0000313" key="8">
    <source>
        <dbReference type="EMBL" id="KAG5190752.1"/>
    </source>
</evidence>
<evidence type="ECO:0000256" key="4">
    <source>
        <dbReference type="ARBA" id="ARBA00023242"/>
    </source>
</evidence>
<dbReference type="InterPro" id="IPR029040">
    <property type="entry name" value="RPABC4/Spt4"/>
</dbReference>
<evidence type="ECO:0000256" key="2">
    <source>
        <dbReference type="ARBA" id="ARBA00010464"/>
    </source>
</evidence>
<keyword evidence="9" id="KW-1185">Reference proteome</keyword>
<gene>
    <name evidence="7" type="ORF">JKP88DRAFT_268769</name>
    <name evidence="8" type="ORF">JKP88DRAFT_271388</name>
</gene>
<dbReference type="SUPFAM" id="SSF63393">
    <property type="entry name" value="RNA polymerase subunits"/>
    <property type="match status" value="1"/>
</dbReference>
<dbReference type="GO" id="GO:0140673">
    <property type="term" value="P:transcription elongation-coupled chromatin remodeling"/>
    <property type="evidence" value="ECO:0007669"/>
    <property type="project" value="InterPro"/>
</dbReference>
<dbReference type="GO" id="GO:0032044">
    <property type="term" value="C:DSIF complex"/>
    <property type="evidence" value="ECO:0007669"/>
    <property type="project" value="TreeGrafter"/>
</dbReference>
<protein>
    <submittedName>
        <fullName evidence="7">Spt4/RpoE2 zinc finger-domain-containing protein</fullName>
    </submittedName>
</protein>
<accession>A0A835Z5B7</accession>
<dbReference type="InterPro" id="IPR009287">
    <property type="entry name" value="Spt4"/>
</dbReference>
<evidence type="ECO:0000313" key="7">
    <source>
        <dbReference type="EMBL" id="KAG5182523.1"/>
    </source>
</evidence>
<dbReference type="Pfam" id="PF06093">
    <property type="entry name" value="Spt4"/>
    <property type="match status" value="1"/>
</dbReference>
<dbReference type="GO" id="GO:0006355">
    <property type="term" value="P:regulation of DNA-templated transcription"/>
    <property type="evidence" value="ECO:0007669"/>
    <property type="project" value="InterPro"/>
</dbReference>
<dbReference type="GO" id="GO:0000993">
    <property type="term" value="F:RNA polymerase II complex binding"/>
    <property type="evidence" value="ECO:0007669"/>
    <property type="project" value="TreeGrafter"/>
</dbReference>
<evidence type="ECO:0000256" key="1">
    <source>
        <dbReference type="ARBA" id="ARBA00004123"/>
    </source>
</evidence>
<dbReference type="EMBL" id="JAFCMP010000236">
    <property type="protein sequence ID" value="KAG5182523.1"/>
    <property type="molecule type" value="Genomic_DNA"/>
</dbReference>
<name>A0A835Z5B7_9STRA</name>
<organism evidence="7 9">
    <name type="scientific">Tribonema minus</name>
    <dbReference type="NCBI Taxonomy" id="303371"/>
    <lineage>
        <taxon>Eukaryota</taxon>
        <taxon>Sar</taxon>
        <taxon>Stramenopiles</taxon>
        <taxon>Ochrophyta</taxon>
        <taxon>PX clade</taxon>
        <taxon>Xanthophyceae</taxon>
        <taxon>Tribonematales</taxon>
        <taxon>Tribonemataceae</taxon>
        <taxon>Tribonema</taxon>
    </lineage>
</organism>
<dbReference type="PIRSF" id="PIRSF025023">
    <property type="entry name" value="Spt4"/>
    <property type="match status" value="1"/>
</dbReference>
<evidence type="ECO:0000256" key="5">
    <source>
        <dbReference type="PIRNR" id="PIRNR025023"/>
    </source>
</evidence>
<dbReference type="GO" id="GO:0008270">
    <property type="term" value="F:zinc ion binding"/>
    <property type="evidence" value="ECO:0007669"/>
    <property type="project" value="InterPro"/>
</dbReference>
<comment type="similarity">
    <text evidence="2 5">Belongs to the SPT4 family.</text>
</comment>
<dbReference type="Proteomes" id="UP000664859">
    <property type="component" value="Unassembled WGS sequence"/>
</dbReference>
<comment type="caution">
    <text evidence="7">The sequence shown here is derived from an EMBL/GenBank/DDBJ whole genome shotgun (WGS) entry which is preliminary data.</text>
</comment>
<dbReference type="InterPro" id="IPR022800">
    <property type="entry name" value="Spt4/RpoE2_Znf"/>
</dbReference>
<dbReference type="Gene3D" id="3.30.40.210">
    <property type="match status" value="1"/>
</dbReference>
<dbReference type="PANTHER" id="PTHR12882:SF1">
    <property type="entry name" value="TRANSCRIPTION ELONGATION FACTOR SPT4"/>
    <property type="match status" value="1"/>
</dbReference>
<dbReference type="InterPro" id="IPR038510">
    <property type="entry name" value="Spt4_sf"/>
</dbReference>
<sequence length="131" mass="14983">MDDDPHLADEEDVEDAGEDMAQVPGELKALRACKRCALVKTLTQFTEQGCENCPFLRIEESAERVHECTSSYFSGMIAMLNPKESWVARWQRIRAFKPGMYAIEVIGEFPPHDQEYMAENGIRWQCKPPSK</sequence>
<dbReference type="EMBL" id="JAFCMP010000028">
    <property type="protein sequence ID" value="KAG5190752.1"/>
    <property type="molecule type" value="Genomic_DNA"/>
</dbReference>
<keyword evidence="3 5" id="KW-0804">Transcription</keyword>
<dbReference type="OrthoDB" id="248751at2759"/>
<evidence type="ECO:0000259" key="6">
    <source>
        <dbReference type="SMART" id="SM01389"/>
    </source>
</evidence>
<proteinExistence type="inferred from homology"/>
<feature type="domain" description="Spt4/RpoE2 zinc finger" evidence="6">
    <location>
        <begin position="30"/>
        <end position="106"/>
    </location>
</feature>
<dbReference type="PANTHER" id="PTHR12882">
    <property type="entry name" value="SUPPRESSOR OF TY 4"/>
    <property type="match status" value="1"/>
</dbReference>
<evidence type="ECO:0000313" key="9">
    <source>
        <dbReference type="Proteomes" id="UP000664859"/>
    </source>
</evidence>
<dbReference type="CDD" id="cd07973">
    <property type="entry name" value="Spt4"/>
    <property type="match status" value="1"/>
</dbReference>
<evidence type="ECO:0000256" key="3">
    <source>
        <dbReference type="ARBA" id="ARBA00023163"/>
    </source>
</evidence>
<reference evidence="7" key="1">
    <citation type="submission" date="2021-02" db="EMBL/GenBank/DDBJ databases">
        <title>First Annotated Genome of the Yellow-green Alga Tribonema minus.</title>
        <authorList>
            <person name="Mahan K.M."/>
        </authorList>
    </citation>
    <scope>NUCLEOTIDE SEQUENCE</scope>
    <source>
        <strain evidence="7">UTEX B ZZ1240</strain>
    </source>
</reference>
<dbReference type="AlphaFoldDB" id="A0A835Z5B7"/>
<comment type="subcellular location">
    <subcellularLocation>
        <location evidence="1 5">Nucleus</location>
    </subcellularLocation>
</comment>
<keyword evidence="4 5" id="KW-0539">Nucleus</keyword>
<dbReference type="SMART" id="SM01389">
    <property type="entry name" value="Spt4"/>
    <property type="match status" value="1"/>
</dbReference>